<dbReference type="CDD" id="cd05930">
    <property type="entry name" value="A_NRPS"/>
    <property type="match status" value="1"/>
</dbReference>
<evidence type="ECO:0000256" key="1">
    <source>
        <dbReference type="ARBA" id="ARBA00022450"/>
    </source>
</evidence>
<feature type="transmembrane region" description="Helical" evidence="4">
    <location>
        <begin position="690"/>
        <end position="718"/>
    </location>
</feature>
<protein>
    <submittedName>
        <fullName evidence="6">Non-ribosomal peptide synthetase-like protein</fullName>
    </submittedName>
</protein>
<evidence type="ECO:0000313" key="7">
    <source>
        <dbReference type="Proteomes" id="UP000553888"/>
    </source>
</evidence>
<dbReference type="GO" id="GO:0044550">
    <property type="term" value="P:secondary metabolite biosynthetic process"/>
    <property type="evidence" value="ECO:0007669"/>
    <property type="project" value="TreeGrafter"/>
</dbReference>
<dbReference type="SUPFAM" id="SSF56801">
    <property type="entry name" value="Acetyl-CoA synthetase-like"/>
    <property type="match status" value="1"/>
</dbReference>
<feature type="transmembrane region" description="Helical" evidence="4">
    <location>
        <begin position="1155"/>
        <end position="1180"/>
    </location>
</feature>
<keyword evidence="2" id="KW-0597">Phosphoprotein</keyword>
<dbReference type="InterPro" id="IPR000873">
    <property type="entry name" value="AMP-dep_synth/lig_dom"/>
</dbReference>
<feature type="domain" description="Carrier" evidence="5">
    <location>
        <begin position="546"/>
        <end position="620"/>
    </location>
</feature>
<dbReference type="InterPro" id="IPR045851">
    <property type="entry name" value="AMP-bd_C_sf"/>
</dbReference>
<dbReference type="Pfam" id="PF00550">
    <property type="entry name" value="PP-binding"/>
    <property type="match status" value="1"/>
</dbReference>
<dbReference type="InterPro" id="IPR010071">
    <property type="entry name" value="AA_adenyl_dom"/>
</dbReference>
<keyword evidence="4" id="KW-0812">Transmembrane</keyword>
<dbReference type="GO" id="GO:0005737">
    <property type="term" value="C:cytoplasm"/>
    <property type="evidence" value="ECO:0007669"/>
    <property type="project" value="TreeGrafter"/>
</dbReference>
<feature type="compositionally biased region" description="Pro residues" evidence="3">
    <location>
        <begin position="9"/>
        <end position="23"/>
    </location>
</feature>
<reference evidence="6 7" key="1">
    <citation type="submission" date="2020-07" db="EMBL/GenBank/DDBJ databases">
        <title>Sequencing the genomes of 1000 actinobacteria strains.</title>
        <authorList>
            <person name="Klenk H.-P."/>
        </authorList>
    </citation>
    <scope>NUCLEOTIDE SEQUENCE [LARGE SCALE GENOMIC DNA]</scope>
    <source>
        <strain evidence="6 7">DSM 23141</strain>
    </source>
</reference>
<dbReference type="NCBIfam" id="TIGR01733">
    <property type="entry name" value="AA-adenyl-dom"/>
    <property type="match status" value="1"/>
</dbReference>
<dbReference type="Gene3D" id="2.160.10.10">
    <property type="entry name" value="Hexapeptide repeat proteins"/>
    <property type="match status" value="2"/>
</dbReference>
<comment type="caution">
    <text evidence="6">The sequence shown here is derived from an EMBL/GenBank/DDBJ whole genome shotgun (WGS) entry which is preliminary data.</text>
</comment>
<organism evidence="6 7">
    <name type="scientific">Schumannella luteola</name>
    <dbReference type="NCBI Taxonomy" id="472059"/>
    <lineage>
        <taxon>Bacteria</taxon>
        <taxon>Bacillati</taxon>
        <taxon>Actinomycetota</taxon>
        <taxon>Actinomycetes</taxon>
        <taxon>Micrococcales</taxon>
        <taxon>Microbacteriaceae</taxon>
        <taxon>Schumannella</taxon>
    </lineage>
</organism>
<evidence type="ECO:0000256" key="2">
    <source>
        <dbReference type="ARBA" id="ARBA00022553"/>
    </source>
</evidence>
<keyword evidence="7" id="KW-1185">Reference proteome</keyword>
<dbReference type="SMART" id="SM00823">
    <property type="entry name" value="PKS_PP"/>
    <property type="match status" value="1"/>
</dbReference>
<dbReference type="PANTHER" id="PTHR45527:SF1">
    <property type="entry name" value="FATTY ACID SYNTHASE"/>
    <property type="match status" value="1"/>
</dbReference>
<dbReference type="Pfam" id="PF00501">
    <property type="entry name" value="AMP-binding"/>
    <property type="match status" value="1"/>
</dbReference>
<dbReference type="GO" id="GO:0031177">
    <property type="term" value="F:phosphopantetheine binding"/>
    <property type="evidence" value="ECO:0007669"/>
    <property type="project" value="InterPro"/>
</dbReference>
<accession>A0A852YAR7</accession>
<feature type="transmembrane region" description="Helical" evidence="4">
    <location>
        <begin position="931"/>
        <end position="954"/>
    </location>
</feature>
<dbReference type="PANTHER" id="PTHR45527">
    <property type="entry name" value="NONRIBOSOMAL PEPTIDE SYNTHETASE"/>
    <property type="match status" value="1"/>
</dbReference>
<dbReference type="InterPro" id="IPR011004">
    <property type="entry name" value="Trimer_LpxA-like_sf"/>
</dbReference>
<keyword evidence="4" id="KW-0472">Membrane</keyword>
<name>A0A852YAR7_9MICO</name>
<sequence length="1352" mass="141519">MTAESPAALPEPTPVDPPNPGPALSPILGSVDLAAPPRTLLDVLRDTAQRHPEASAIDDGEVALSYRQLMARVVALAAKLHEAGVRRGDRVGVRMPSGSHRLYVGILGVIAAGAAYVPVDVDDPQERADLVFGEADVVGVLTGGGDYTPSARGSDGEQRPSLASPATLPLADAGSAHPSTAGIPLLDPPTLDDDAWIIFTSGSTGTPKGVAVSHRSAAAFVDAEARLFLPDEPLAPGDRVLAGLSVAFDASCEEMWLAWRSGACLVPAPRALVRTGMDLGPWLVARNVTAVSTVPTLAALWPAETLENVRLLIFGGEACPPELGERLAVDGREVWNTYGPTEATVVACGALLDGSAPVRIGLPLDGWELAVVGEDGLPVEEGAVGELIIGGVGLARYLDPAKDAEKYAPHEGLGWQRAYRSGDLVRFERAGLVFQGRADDQVKIGGRRIELGEVEAAVQALDGVSAAAVAVRETDAGTKILVGYTVPADPETFDRGDAIARLREELPAALVPLLAIVGDLPTRVSGKVDKKALPWPLPGVGDDAGADLDPSVRELAEVWQSVLGVPVPDADANFFELGGGSLAAAQLVTRVRERAPEFTVAGVYEHPRLGAMAEALEDTWGAGAGAAARAAANREFHRSVPMPRWFQTAQTLLGVPLQILAGLRWLTYLFTATTILHAVGGFDALPGIPLWLLVIALVLFVTPFGRMAISVVIARVLLAGLKPGDYPRGGGVHLRLWMAEQGAQLVGAASLSGAPWISYYARALGAKISKDVDLHALPPVTGMLSMGKGAAVEPEVDLTGWWIDGDIVRVGGIRIGSGATVGARSTLAPGTHLGKRSEIAPGSSVFGRVPSGQLWAGSPAARIGSARHWWPDERPERRSRWMLAYGASSVAISLLPVVAIAAGSVVVAAFIRGSVTLGEVALGALAGLVPGTLVTGIVAAGLVLVGVRLLAIGLREGVHPVRSRIGWQAWATERLLDLARTLLFPIYSSLFTPIWLRMLGAKVGREVEASTVLLIPAMTEIRDGAFLADDTLVAPYELGGGWVRIARAQLGARSFLGNSGIAGGGRKVPRDALVAVLSAAPSKSKAGSSWLGSPAMRLRRQVNEGDLARTFAPPTRLRVARALWELGRIIPVLISCAIGLTVVLTLAAITSAWGLGWAIVLSGVVLLAAGAVAAGVSTVAKWVFVGRIRAGEHPLWSSFIWRNEVADTFVEMIAAPWFANTAIGTPALNVWLRTLGAKIGRGVWCESYWLPEADLVVLGDGSTVNRGCVVQTHLFHDRIMSMDAVALDPGATLGPHSVVLPAARIGAHATVGPASLVMRGESVPEGSRWSGNPIGPWREVVVAPYTAEPAAR</sequence>
<keyword evidence="4" id="KW-1133">Transmembrane helix</keyword>
<dbReference type="InterPro" id="IPR042099">
    <property type="entry name" value="ANL_N_sf"/>
</dbReference>
<gene>
    <name evidence="6" type="ORF">BJ979_001568</name>
</gene>
<keyword evidence="1" id="KW-0596">Phosphopantetheine</keyword>
<dbReference type="Proteomes" id="UP000553888">
    <property type="component" value="Unassembled WGS sequence"/>
</dbReference>
<evidence type="ECO:0000313" key="6">
    <source>
        <dbReference type="EMBL" id="NYG98942.1"/>
    </source>
</evidence>
<feature type="transmembrane region" description="Helical" evidence="4">
    <location>
        <begin position="1126"/>
        <end position="1149"/>
    </location>
</feature>
<feature type="region of interest" description="Disordered" evidence="3">
    <location>
        <begin position="143"/>
        <end position="173"/>
    </location>
</feature>
<dbReference type="InterPro" id="IPR036736">
    <property type="entry name" value="ACP-like_sf"/>
</dbReference>
<dbReference type="NCBIfam" id="TIGR02353">
    <property type="entry name" value="NRPS_term_dom"/>
    <property type="match status" value="1"/>
</dbReference>
<dbReference type="SUPFAM" id="SSF51161">
    <property type="entry name" value="Trimeric LpxA-like enzymes"/>
    <property type="match status" value="3"/>
</dbReference>
<evidence type="ECO:0000256" key="3">
    <source>
        <dbReference type="SAM" id="MobiDB-lite"/>
    </source>
</evidence>
<dbReference type="InterPro" id="IPR009081">
    <property type="entry name" value="PP-bd_ACP"/>
</dbReference>
<evidence type="ECO:0000256" key="4">
    <source>
        <dbReference type="SAM" id="Phobius"/>
    </source>
</evidence>
<feature type="transmembrane region" description="Helical" evidence="4">
    <location>
        <begin position="883"/>
        <end position="911"/>
    </location>
</feature>
<dbReference type="GO" id="GO:0043041">
    <property type="term" value="P:amino acid activation for nonribosomal peptide biosynthetic process"/>
    <property type="evidence" value="ECO:0007669"/>
    <property type="project" value="TreeGrafter"/>
</dbReference>
<dbReference type="PROSITE" id="PS50075">
    <property type="entry name" value="CARRIER"/>
    <property type="match status" value="1"/>
</dbReference>
<dbReference type="PROSITE" id="PS00455">
    <property type="entry name" value="AMP_BINDING"/>
    <property type="match status" value="1"/>
</dbReference>
<dbReference type="InterPro" id="IPR020806">
    <property type="entry name" value="PKS_PP-bd"/>
</dbReference>
<dbReference type="SUPFAM" id="SSF47336">
    <property type="entry name" value="ACP-like"/>
    <property type="match status" value="1"/>
</dbReference>
<evidence type="ECO:0000259" key="5">
    <source>
        <dbReference type="PROSITE" id="PS50075"/>
    </source>
</evidence>
<dbReference type="Gene3D" id="1.10.1200.10">
    <property type="entry name" value="ACP-like"/>
    <property type="match status" value="1"/>
</dbReference>
<dbReference type="Gene3D" id="3.40.50.12780">
    <property type="entry name" value="N-terminal domain of ligase-like"/>
    <property type="match status" value="1"/>
</dbReference>
<dbReference type="EMBL" id="JACBZY010000001">
    <property type="protein sequence ID" value="NYG98942.1"/>
    <property type="molecule type" value="Genomic_DNA"/>
</dbReference>
<proteinExistence type="predicted"/>
<feature type="region of interest" description="Disordered" evidence="3">
    <location>
        <begin position="1"/>
        <end position="28"/>
    </location>
</feature>
<dbReference type="Gene3D" id="3.30.300.30">
    <property type="match status" value="1"/>
</dbReference>
<dbReference type="InterPro" id="IPR012728">
    <property type="entry name" value="Pls/PosA_C"/>
</dbReference>
<dbReference type="InterPro" id="IPR020845">
    <property type="entry name" value="AMP-binding_CS"/>
</dbReference>